<dbReference type="RefSeq" id="WP_058505319.1">
    <property type="nucleotide sequence ID" value="NZ_CAAAIF010000005.1"/>
</dbReference>
<keyword evidence="2" id="KW-1185">Reference proteome</keyword>
<dbReference type="PATRIC" id="fig|45070.6.peg.2441"/>
<dbReference type="Proteomes" id="UP000054725">
    <property type="component" value="Unassembled WGS sequence"/>
</dbReference>
<dbReference type="EMBL" id="LNYO01000023">
    <property type="protein sequence ID" value="KTD33563.1"/>
    <property type="molecule type" value="Genomic_DNA"/>
</dbReference>
<evidence type="ECO:0000313" key="2">
    <source>
        <dbReference type="Proteomes" id="UP000054725"/>
    </source>
</evidence>
<comment type="caution">
    <text evidence="1">The sequence shown here is derived from an EMBL/GenBank/DDBJ whole genome shotgun (WGS) entry which is preliminary data.</text>
</comment>
<organism evidence="1 2">
    <name type="scientific">Legionella nautarum</name>
    <dbReference type="NCBI Taxonomy" id="45070"/>
    <lineage>
        <taxon>Bacteria</taxon>
        <taxon>Pseudomonadati</taxon>
        <taxon>Pseudomonadota</taxon>
        <taxon>Gammaproteobacteria</taxon>
        <taxon>Legionellales</taxon>
        <taxon>Legionellaceae</taxon>
        <taxon>Legionella</taxon>
    </lineage>
</organism>
<evidence type="ECO:0000313" key="1">
    <source>
        <dbReference type="EMBL" id="KTD33563.1"/>
    </source>
</evidence>
<proteinExistence type="predicted"/>
<name>A0A0W0WMK1_9GAMM</name>
<dbReference type="OrthoDB" id="8563591at2"/>
<sequence>MGSTLKVITNDELQITEQLTLLGEASPAIYGDINFIAGHISSMNVHTHAVVVRNTGKLPTKNVRLGHNLLPVSGWPLLIWVIADSRNSLKSKLFKSVFLLFIVISKKVPKYIVFLAMTQFSGHYPGSS</sequence>
<gene>
    <name evidence="1" type="ORF">Lnau_2314</name>
</gene>
<accession>A0A0W0WMK1</accession>
<dbReference type="AlphaFoldDB" id="A0A0W0WMK1"/>
<reference evidence="1 2" key="1">
    <citation type="submission" date="2015-11" db="EMBL/GenBank/DDBJ databases">
        <title>Genomic analysis of 38 Legionella species identifies large and diverse effector repertoires.</title>
        <authorList>
            <person name="Burstein D."/>
            <person name="Amaro F."/>
            <person name="Zusman T."/>
            <person name="Lifshitz Z."/>
            <person name="Cohen O."/>
            <person name="Gilbert J.A."/>
            <person name="Pupko T."/>
            <person name="Shuman H.A."/>
            <person name="Segal G."/>
        </authorList>
    </citation>
    <scope>NUCLEOTIDE SEQUENCE [LARGE SCALE GENOMIC DNA]</scope>
    <source>
        <strain evidence="1 2">ATCC 49506</strain>
    </source>
</reference>
<protein>
    <submittedName>
        <fullName evidence="1">Uncharacterized protein</fullName>
    </submittedName>
</protein>